<dbReference type="EMBL" id="LBSV01000002">
    <property type="protein sequence ID" value="KKQ26526.1"/>
    <property type="molecule type" value="Genomic_DNA"/>
</dbReference>
<accession>A0A0G0JEC8</accession>
<dbReference type="Proteomes" id="UP000034917">
    <property type="component" value="Unassembled WGS sequence"/>
</dbReference>
<dbReference type="PATRIC" id="fig|1618486.3.peg.147"/>
<dbReference type="Gene3D" id="1.20.272.10">
    <property type="match status" value="1"/>
</dbReference>
<dbReference type="AlphaFoldDB" id="A0A0G0JEC8"/>
<evidence type="ECO:0000256" key="2">
    <source>
        <dbReference type="ARBA" id="ARBA00008959"/>
    </source>
</evidence>
<reference evidence="7 8" key="1">
    <citation type="journal article" date="2015" name="Nature">
        <title>rRNA introns, odd ribosomes, and small enigmatic genomes across a large radiation of phyla.</title>
        <authorList>
            <person name="Brown C.T."/>
            <person name="Hug L.A."/>
            <person name="Thomas B.C."/>
            <person name="Sharon I."/>
            <person name="Castelle C.J."/>
            <person name="Singh A."/>
            <person name="Wilkins M.J."/>
            <person name="Williams K.H."/>
            <person name="Banfield J.F."/>
        </authorList>
    </citation>
    <scope>NUCLEOTIDE SEQUENCE [LARGE SCALE GENOMIC DNA]</scope>
</reference>
<dbReference type="FunFam" id="1.20.272.10:FF:000001">
    <property type="entry name" value="Putative AAA family ATPase"/>
    <property type="match status" value="1"/>
</dbReference>
<dbReference type="Pfam" id="PF00004">
    <property type="entry name" value="AAA"/>
    <property type="match status" value="1"/>
</dbReference>
<comment type="similarity">
    <text evidence="2">Belongs to the AAA ATPase family. RarA/MGS1/WRNIP1 subfamily.</text>
</comment>
<dbReference type="SMART" id="SM00382">
    <property type="entry name" value="AAA"/>
    <property type="match status" value="1"/>
</dbReference>
<dbReference type="PANTHER" id="PTHR13779:SF7">
    <property type="entry name" value="ATPASE WRNIP1"/>
    <property type="match status" value="1"/>
</dbReference>
<dbReference type="CDD" id="cd18139">
    <property type="entry name" value="HLD_clamp_RarA"/>
    <property type="match status" value="1"/>
</dbReference>
<evidence type="ECO:0000313" key="7">
    <source>
        <dbReference type="EMBL" id="KKQ26526.1"/>
    </source>
</evidence>
<evidence type="ECO:0000256" key="4">
    <source>
        <dbReference type="ARBA" id="ARBA00022741"/>
    </source>
</evidence>
<dbReference type="InterPro" id="IPR008921">
    <property type="entry name" value="DNA_pol3_clamp-load_cplx_C"/>
</dbReference>
<dbReference type="InterPro" id="IPR027417">
    <property type="entry name" value="P-loop_NTPase"/>
</dbReference>
<comment type="function">
    <text evidence="1">DNA-dependent ATPase that plays important roles in cellular responses to stalled DNA replication processes.</text>
</comment>
<keyword evidence="3" id="KW-0235">DNA replication</keyword>
<evidence type="ECO:0000256" key="3">
    <source>
        <dbReference type="ARBA" id="ARBA00022705"/>
    </source>
</evidence>
<dbReference type="SUPFAM" id="SSF52540">
    <property type="entry name" value="P-loop containing nucleoside triphosphate hydrolases"/>
    <property type="match status" value="1"/>
</dbReference>
<evidence type="ECO:0000259" key="6">
    <source>
        <dbReference type="SMART" id="SM00382"/>
    </source>
</evidence>
<dbReference type="GO" id="GO:0008047">
    <property type="term" value="F:enzyme activator activity"/>
    <property type="evidence" value="ECO:0007669"/>
    <property type="project" value="TreeGrafter"/>
</dbReference>
<gene>
    <name evidence="7" type="ORF">US40_C0002G0060</name>
</gene>
<dbReference type="GO" id="GO:0000731">
    <property type="term" value="P:DNA synthesis involved in DNA repair"/>
    <property type="evidence" value="ECO:0007669"/>
    <property type="project" value="TreeGrafter"/>
</dbReference>
<dbReference type="GO" id="GO:0017116">
    <property type="term" value="F:single-stranded DNA helicase activity"/>
    <property type="evidence" value="ECO:0007669"/>
    <property type="project" value="TreeGrafter"/>
</dbReference>
<dbReference type="Gene3D" id="1.10.8.60">
    <property type="match status" value="1"/>
</dbReference>
<comment type="caution">
    <text evidence="7">The sequence shown here is derived from an EMBL/GenBank/DDBJ whole genome shotgun (WGS) entry which is preliminary data.</text>
</comment>
<dbReference type="InterPro" id="IPR003593">
    <property type="entry name" value="AAA+_ATPase"/>
</dbReference>
<dbReference type="InterPro" id="IPR003959">
    <property type="entry name" value="ATPase_AAA_core"/>
</dbReference>
<dbReference type="Pfam" id="PF12002">
    <property type="entry name" value="MgsA_C"/>
    <property type="match status" value="1"/>
</dbReference>
<dbReference type="CDD" id="cd00009">
    <property type="entry name" value="AAA"/>
    <property type="match status" value="1"/>
</dbReference>
<dbReference type="Gene3D" id="1.10.3710.10">
    <property type="entry name" value="DNA polymerase III clamp loader subunits, C-terminal domain"/>
    <property type="match status" value="1"/>
</dbReference>
<dbReference type="GO" id="GO:0005524">
    <property type="term" value="F:ATP binding"/>
    <property type="evidence" value="ECO:0007669"/>
    <property type="project" value="UniProtKB-KW"/>
</dbReference>
<evidence type="ECO:0000256" key="1">
    <source>
        <dbReference type="ARBA" id="ARBA00002393"/>
    </source>
</evidence>
<dbReference type="Pfam" id="PF16193">
    <property type="entry name" value="AAA_assoc_2"/>
    <property type="match status" value="1"/>
</dbReference>
<sequence>MDTPLADRMRPKILDQFVGQEHLVGKGKPIRRMIENKKVISMVFWGPPGTGKTTLARIIANYIEANFVSFSAVAGGGVSEVRKIIAKAKEDYGLFQKTTVLFVDEIHRFNKAQQDAFLPYVEDGTITLIGATTENPGFEVIAPLVSRSQIYVLYALTEKEVEIITKRAIKFYPKHSFDKDAVKHIIKTANGDARTAINAIELSSSISRHVTLRVAEEAVQRKAIYYDKKGDWHYDTISAFIKSMRGSDPDATLHYLARMVKAGEDPIFIARRMVIFASEDIGNAQPTALVLATSAMQACHMIGLPEASLILAQTATYLATAKKSIASSQGIWSALADIDEENLDPIPLHLRNAPNKVMKNLGYGQNHVRYPWKVEKETGRKINQEYMPKNLRGKKYYKPDWK</sequence>
<dbReference type="GO" id="GO:0006261">
    <property type="term" value="P:DNA-templated DNA replication"/>
    <property type="evidence" value="ECO:0007669"/>
    <property type="project" value="TreeGrafter"/>
</dbReference>
<dbReference type="GO" id="GO:0016887">
    <property type="term" value="F:ATP hydrolysis activity"/>
    <property type="evidence" value="ECO:0007669"/>
    <property type="project" value="InterPro"/>
</dbReference>
<organism evidence="7 8">
    <name type="scientific">Candidatus Roizmanbacteria bacterium GW2011_GWC2_37_13</name>
    <dbReference type="NCBI Taxonomy" id="1618486"/>
    <lineage>
        <taxon>Bacteria</taxon>
        <taxon>Candidatus Roizmaniibacteriota</taxon>
    </lineage>
</organism>
<proteinExistence type="inferred from homology"/>
<dbReference type="GO" id="GO:0003677">
    <property type="term" value="F:DNA binding"/>
    <property type="evidence" value="ECO:0007669"/>
    <property type="project" value="InterPro"/>
</dbReference>
<dbReference type="SUPFAM" id="SSF48019">
    <property type="entry name" value="post-AAA+ oligomerization domain-like"/>
    <property type="match status" value="1"/>
</dbReference>
<dbReference type="InterPro" id="IPR032423">
    <property type="entry name" value="AAA_assoc_2"/>
</dbReference>
<evidence type="ECO:0000256" key="5">
    <source>
        <dbReference type="ARBA" id="ARBA00022840"/>
    </source>
</evidence>
<dbReference type="Gene3D" id="3.40.50.300">
    <property type="entry name" value="P-loop containing nucleotide triphosphate hydrolases"/>
    <property type="match status" value="1"/>
</dbReference>
<keyword evidence="4" id="KW-0547">Nucleotide-binding</keyword>
<feature type="domain" description="AAA+ ATPase" evidence="6">
    <location>
        <begin position="38"/>
        <end position="156"/>
    </location>
</feature>
<dbReference type="FunFam" id="3.40.50.300:FF:000137">
    <property type="entry name" value="Replication-associated recombination protein A"/>
    <property type="match status" value="1"/>
</dbReference>
<name>A0A0G0JEC8_9BACT</name>
<dbReference type="InterPro" id="IPR051314">
    <property type="entry name" value="AAA_ATPase_RarA/MGS1/WRNIP1"/>
</dbReference>
<dbReference type="InterPro" id="IPR021886">
    <property type="entry name" value="MgsA_C"/>
</dbReference>
<dbReference type="PANTHER" id="PTHR13779">
    <property type="entry name" value="WERNER HELICASE-INTERACTING PROTEIN 1 FAMILY MEMBER"/>
    <property type="match status" value="1"/>
</dbReference>
<keyword evidence="5" id="KW-0067">ATP-binding</keyword>
<evidence type="ECO:0000313" key="8">
    <source>
        <dbReference type="Proteomes" id="UP000034917"/>
    </source>
</evidence>
<protein>
    <submittedName>
        <fullName evidence="7">AAA ATPase central domain protein</fullName>
    </submittedName>
</protein>